<dbReference type="Pfam" id="PF01497">
    <property type="entry name" value="Peripla_BP_2"/>
    <property type="match status" value="1"/>
</dbReference>
<dbReference type="Proteomes" id="UP000219573">
    <property type="component" value="Unassembled WGS sequence"/>
</dbReference>
<dbReference type="AlphaFoldDB" id="A0A285GVN0"/>
<dbReference type="SUPFAM" id="SSF53807">
    <property type="entry name" value="Helical backbone' metal receptor"/>
    <property type="match status" value="1"/>
</dbReference>
<dbReference type="InterPro" id="IPR002491">
    <property type="entry name" value="ABC_transptr_periplasmic_BD"/>
</dbReference>
<evidence type="ECO:0000259" key="3">
    <source>
        <dbReference type="PROSITE" id="PS50983"/>
    </source>
</evidence>
<dbReference type="GO" id="GO:0071281">
    <property type="term" value="P:cellular response to iron ion"/>
    <property type="evidence" value="ECO:0007669"/>
    <property type="project" value="TreeGrafter"/>
</dbReference>
<dbReference type="CDD" id="cd01144">
    <property type="entry name" value="BtuF"/>
    <property type="match status" value="1"/>
</dbReference>
<dbReference type="Gene3D" id="3.40.50.1980">
    <property type="entry name" value="Nitrogenase molybdenum iron protein domain"/>
    <property type="match status" value="2"/>
</dbReference>
<evidence type="ECO:0000313" key="4">
    <source>
        <dbReference type="EMBL" id="SNY27567.1"/>
    </source>
</evidence>
<dbReference type="EMBL" id="OBDZ01000011">
    <property type="protein sequence ID" value="SNY27567.1"/>
    <property type="molecule type" value="Genomic_DNA"/>
</dbReference>
<keyword evidence="2" id="KW-0732">Signal</keyword>
<dbReference type="InterPro" id="IPR050902">
    <property type="entry name" value="ABC_Transporter_SBP"/>
</dbReference>
<gene>
    <name evidence="4" type="ORF">SAMN06265827_11146</name>
</gene>
<reference evidence="5" key="1">
    <citation type="submission" date="2017-09" db="EMBL/GenBank/DDBJ databases">
        <authorList>
            <person name="Varghese N."/>
            <person name="Submissions S."/>
        </authorList>
    </citation>
    <scope>NUCLEOTIDE SEQUENCE [LARGE SCALE GENOMIC DNA]</scope>
    <source>
        <strain evidence="5">MSL47</strain>
    </source>
</reference>
<sequence>MFKQADRLLLVALMLVLIFSGYGEVKANVEVKLLDDLGKEILIQREPQRIISLAPSITEILYELNLEERVVGVTEFCDYPARAKSKSKVDVKNLESIIALNPDLVLAGGIVPKSTIKSLEDLGITVVGFNPNSIEETITVIAKIAKLTGKKDRGRELTGRLTAELHSIRSKVERAVNEKDVVKVFYEVWKEPLYTVGKNTFINDLIEQAGGYNVGTKATGSWPQYSIEQLLAENPDVYIATYDSWKERMAPTKIKARTNYQYIKAIRDDRVYIFDANIINRPGPRIIEALKLFVQAIHPEIDLEN</sequence>
<dbReference type="PANTHER" id="PTHR30535">
    <property type="entry name" value="VITAMIN B12-BINDING PROTEIN"/>
    <property type="match status" value="1"/>
</dbReference>
<evidence type="ECO:0000256" key="1">
    <source>
        <dbReference type="ARBA" id="ARBA00008814"/>
    </source>
</evidence>
<dbReference type="PROSITE" id="PS50983">
    <property type="entry name" value="FE_B12_PBP"/>
    <property type="match status" value="1"/>
</dbReference>
<evidence type="ECO:0000313" key="5">
    <source>
        <dbReference type="Proteomes" id="UP000219573"/>
    </source>
</evidence>
<accession>A0A285GVN0</accession>
<organism evidence="4 5">
    <name type="scientific">Orenia metallireducens</name>
    <dbReference type="NCBI Taxonomy" id="1413210"/>
    <lineage>
        <taxon>Bacteria</taxon>
        <taxon>Bacillati</taxon>
        <taxon>Bacillota</taxon>
        <taxon>Clostridia</taxon>
        <taxon>Halanaerobiales</taxon>
        <taxon>Halobacteroidaceae</taxon>
        <taxon>Orenia</taxon>
    </lineage>
</organism>
<dbReference type="STRING" id="1413210.U472_02670"/>
<dbReference type="RefSeq" id="WP_172431879.1">
    <property type="nucleotide sequence ID" value="NZ_OBDZ01000011.1"/>
</dbReference>
<dbReference type="InterPro" id="IPR054828">
    <property type="entry name" value="Vit_B12_bind_prot"/>
</dbReference>
<comment type="similarity">
    <text evidence="1">Belongs to the bacterial solute-binding protein 8 family.</text>
</comment>
<dbReference type="NCBIfam" id="NF038402">
    <property type="entry name" value="TroA_like"/>
    <property type="match status" value="1"/>
</dbReference>
<proteinExistence type="inferred from homology"/>
<keyword evidence="5" id="KW-1185">Reference proteome</keyword>
<protein>
    <submittedName>
        <fullName evidence="4">Iron complex transport system substrate-binding protein</fullName>
    </submittedName>
</protein>
<feature type="domain" description="Fe/B12 periplasmic-binding" evidence="3">
    <location>
        <begin position="49"/>
        <end position="301"/>
    </location>
</feature>
<name>A0A285GVN0_9FIRM</name>
<evidence type="ECO:0000256" key="2">
    <source>
        <dbReference type="ARBA" id="ARBA00022729"/>
    </source>
</evidence>
<dbReference type="PANTHER" id="PTHR30535:SF34">
    <property type="entry name" value="MOLYBDATE-BINDING PROTEIN MOLA"/>
    <property type="match status" value="1"/>
</dbReference>